<proteinExistence type="predicted"/>
<name>A0A3N6QCX0_BRACR</name>
<dbReference type="EMBL" id="QGKX02001621">
    <property type="protein sequence ID" value="KAF3500123.1"/>
    <property type="molecule type" value="Genomic_DNA"/>
</dbReference>
<evidence type="ECO:0000313" key="1">
    <source>
        <dbReference type="EMBL" id="KAF2530427.1"/>
    </source>
</evidence>
<sequence length="76" mass="8291">MLALISEEAGALATADGNQELKLKCHLRYCSSGLFIIPMNNLQKSILKCNVGLICHKYLFVSDSSLQNSDSSLQSD</sequence>
<dbReference type="AlphaFoldDB" id="A0A3N6QCX0"/>
<protein>
    <submittedName>
        <fullName evidence="1">Uncharacterized protein</fullName>
    </submittedName>
</protein>
<organism evidence="1">
    <name type="scientific">Brassica cretica</name>
    <name type="common">Mustard</name>
    <dbReference type="NCBI Taxonomy" id="69181"/>
    <lineage>
        <taxon>Eukaryota</taxon>
        <taxon>Viridiplantae</taxon>
        <taxon>Streptophyta</taxon>
        <taxon>Embryophyta</taxon>
        <taxon>Tracheophyta</taxon>
        <taxon>Spermatophyta</taxon>
        <taxon>Magnoliopsida</taxon>
        <taxon>eudicotyledons</taxon>
        <taxon>Gunneridae</taxon>
        <taxon>Pentapetalae</taxon>
        <taxon>rosids</taxon>
        <taxon>malvids</taxon>
        <taxon>Brassicales</taxon>
        <taxon>Brassicaceae</taxon>
        <taxon>Brassiceae</taxon>
        <taxon>Brassica</taxon>
    </lineage>
</organism>
<reference evidence="2" key="1">
    <citation type="submission" date="2019-12" db="EMBL/GenBank/DDBJ databases">
        <title>Genome sequencing and annotation of Brassica cretica.</title>
        <authorList>
            <person name="Studholme D.J."/>
            <person name="Sarris P."/>
        </authorList>
    </citation>
    <scope>NUCLEOTIDE SEQUENCE</scope>
    <source>
        <strain evidence="2">PFS-109/04</strain>
        <tissue evidence="2">Leaf</tissue>
    </source>
</reference>
<gene>
    <name evidence="2" type="ORF">F2Q69_00043639</name>
    <name evidence="1" type="ORF">F2Q70_00029164</name>
</gene>
<evidence type="ECO:0000313" key="2">
    <source>
        <dbReference type="EMBL" id="KAF3500123.1"/>
    </source>
</evidence>
<comment type="caution">
    <text evidence="1">The sequence shown here is derived from an EMBL/GenBank/DDBJ whole genome shotgun (WGS) entry which is preliminary data.</text>
</comment>
<dbReference type="Proteomes" id="UP000712600">
    <property type="component" value="Unassembled WGS sequence"/>
</dbReference>
<accession>A0A3N6QCX0</accession>
<reference evidence="1" key="2">
    <citation type="submission" date="2019-12" db="EMBL/GenBank/DDBJ databases">
        <title>Genome sequencing and annotation of Brassica cretica.</title>
        <authorList>
            <person name="Studholme D.J."/>
            <person name="Sarris P.F."/>
        </authorList>
    </citation>
    <scope>NUCLEOTIDE SEQUENCE</scope>
    <source>
        <strain evidence="1">PFS-102/07</strain>
        <tissue evidence="1">Leaf</tissue>
    </source>
</reference>
<dbReference type="EMBL" id="QGKY02002305">
    <property type="protein sequence ID" value="KAF2530427.1"/>
    <property type="molecule type" value="Genomic_DNA"/>
</dbReference>